<dbReference type="OrthoDB" id="2084678at2"/>
<protein>
    <submittedName>
        <fullName evidence="3">SnoaL-like domain-containing protein</fullName>
    </submittedName>
</protein>
<evidence type="ECO:0000313" key="3">
    <source>
        <dbReference type="EMBL" id="SKB86422.1"/>
    </source>
</evidence>
<evidence type="ECO:0000256" key="1">
    <source>
        <dbReference type="SAM" id="SignalP"/>
    </source>
</evidence>
<dbReference type="STRING" id="651661.SAMN05660293_02696"/>
<dbReference type="InterPro" id="IPR032710">
    <property type="entry name" value="NTF2-like_dom_sf"/>
</dbReference>
<sequence>MKQIILLITLLSIFQFSSNAQTMDYTNELKERALLKELVDTFSNLADTKEVHAQVQLFTPNATSETFVNGSSVSKLTGREELEKAFGAFLAKFETVYHFNGQQIFTLNGDKALGTSYCMVTLIGTENGRKMKTTIGVIYQDEFVHDNDKWLIAKRKANFNWQDKQPLSQ</sequence>
<name>A0A1T5ER03_9BACT</name>
<dbReference type="SUPFAM" id="SSF54427">
    <property type="entry name" value="NTF2-like"/>
    <property type="match status" value="1"/>
</dbReference>
<dbReference type="AlphaFoldDB" id="A0A1T5ER03"/>
<organism evidence="3 4">
    <name type="scientific">Dyadobacter psychrophilus</name>
    <dbReference type="NCBI Taxonomy" id="651661"/>
    <lineage>
        <taxon>Bacteria</taxon>
        <taxon>Pseudomonadati</taxon>
        <taxon>Bacteroidota</taxon>
        <taxon>Cytophagia</taxon>
        <taxon>Cytophagales</taxon>
        <taxon>Spirosomataceae</taxon>
        <taxon>Dyadobacter</taxon>
    </lineage>
</organism>
<dbReference type="InterPro" id="IPR037401">
    <property type="entry name" value="SnoaL-like"/>
</dbReference>
<dbReference type="Pfam" id="PF13577">
    <property type="entry name" value="SnoaL_4"/>
    <property type="match status" value="1"/>
</dbReference>
<keyword evidence="1" id="KW-0732">Signal</keyword>
<dbReference type="EMBL" id="FUZA01000002">
    <property type="protein sequence ID" value="SKB86422.1"/>
    <property type="molecule type" value="Genomic_DNA"/>
</dbReference>
<evidence type="ECO:0000259" key="2">
    <source>
        <dbReference type="Pfam" id="PF13577"/>
    </source>
</evidence>
<feature type="chain" id="PRO_5013182592" evidence="1">
    <location>
        <begin position="21"/>
        <end position="169"/>
    </location>
</feature>
<dbReference type="Gene3D" id="3.10.450.50">
    <property type="match status" value="1"/>
</dbReference>
<dbReference type="Proteomes" id="UP000190897">
    <property type="component" value="Unassembled WGS sequence"/>
</dbReference>
<proteinExistence type="predicted"/>
<gene>
    <name evidence="3" type="ORF">SAMN05660293_02696</name>
</gene>
<reference evidence="4" key="1">
    <citation type="submission" date="2017-02" db="EMBL/GenBank/DDBJ databases">
        <authorList>
            <person name="Varghese N."/>
            <person name="Submissions S."/>
        </authorList>
    </citation>
    <scope>NUCLEOTIDE SEQUENCE [LARGE SCALE GENOMIC DNA]</scope>
    <source>
        <strain evidence="4">DSM 22270</strain>
    </source>
</reference>
<keyword evidence="4" id="KW-1185">Reference proteome</keyword>
<feature type="domain" description="SnoaL-like" evidence="2">
    <location>
        <begin position="28"/>
        <end position="156"/>
    </location>
</feature>
<feature type="signal peptide" evidence="1">
    <location>
        <begin position="1"/>
        <end position="20"/>
    </location>
</feature>
<evidence type="ECO:0000313" key="4">
    <source>
        <dbReference type="Proteomes" id="UP000190897"/>
    </source>
</evidence>
<accession>A0A1T5ER03</accession>